<dbReference type="Proteomes" id="UP000178975">
    <property type="component" value="Unassembled WGS sequence"/>
</dbReference>
<reference evidence="3 4" key="1">
    <citation type="journal article" date="2016" name="Nat. Commun.">
        <title>Thousands of microbial genomes shed light on interconnected biogeochemical processes in an aquifer system.</title>
        <authorList>
            <person name="Anantharaman K."/>
            <person name="Brown C.T."/>
            <person name="Hug L.A."/>
            <person name="Sharon I."/>
            <person name="Castelle C.J."/>
            <person name="Probst A.J."/>
            <person name="Thomas B.C."/>
            <person name="Singh A."/>
            <person name="Wilkins M.J."/>
            <person name="Karaoz U."/>
            <person name="Brodie E.L."/>
            <person name="Williams K.H."/>
            <person name="Hubbard S.S."/>
            <person name="Banfield J.F."/>
        </authorList>
    </citation>
    <scope>NUCLEOTIDE SEQUENCE [LARGE SCALE GENOMIC DNA]</scope>
</reference>
<dbReference type="Pfam" id="PF00534">
    <property type="entry name" value="Glycos_transf_1"/>
    <property type="match status" value="1"/>
</dbReference>
<dbReference type="Pfam" id="PF13439">
    <property type="entry name" value="Glyco_transf_4"/>
    <property type="match status" value="1"/>
</dbReference>
<dbReference type="InterPro" id="IPR028098">
    <property type="entry name" value="Glyco_trans_4-like_N"/>
</dbReference>
<organism evidence="3 4">
    <name type="scientific">Candidatus Nomurabacteria bacterium RIFOXYC2_FULL_36_19</name>
    <dbReference type="NCBI Taxonomy" id="1801806"/>
    <lineage>
        <taxon>Bacteria</taxon>
        <taxon>Candidatus Nomuraibacteriota</taxon>
    </lineage>
</organism>
<comment type="caution">
    <text evidence="3">The sequence shown here is derived from an EMBL/GenBank/DDBJ whole genome shotgun (WGS) entry which is preliminary data.</text>
</comment>
<evidence type="ECO:0000259" key="2">
    <source>
        <dbReference type="Pfam" id="PF13439"/>
    </source>
</evidence>
<dbReference type="InterPro" id="IPR050194">
    <property type="entry name" value="Glycosyltransferase_grp1"/>
</dbReference>
<dbReference type="SUPFAM" id="SSF53756">
    <property type="entry name" value="UDP-Glycosyltransferase/glycogen phosphorylase"/>
    <property type="match status" value="1"/>
</dbReference>
<gene>
    <name evidence="3" type="ORF">A2456_01540</name>
</gene>
<proteinExistence type="predicted"/>
<evidence type="ECO:0000259" key="1">
    <source>
        <dbReference type="Pfam" id="PF00534"/>
    </source>
</evidence>
<dbReference type="AlphaFoldDB" id="A0A1F6YUR3"/>
<name>A0A1F6YUR3_9BACT</name>
<dbReference type="EMBL" id="MFWE01000018">
    <property type="protein sequence ID" value="OGJ10131.1"/>
    <property type="molecule type" value="Genomic_DNA"/>
</dbReference>
<feature type="domain" description="Glycosyl transferase family 1" evidence="1">
    <location>
        <begin position="207"/>
        <end position="366"/>
    </location>
</feature>
<sequence length="395" mass="44364">MQEETKRKLNIAMVCDPIGNGKAGSIVSTIRFGKILKERGHNVIFVGSRTAEHRDHSHHNGVKAYRFRSVPIPKSGGWYTAFPTIKELKKVFQEEKIDVVHIILPMTAAIVAIKAAKALGIKIVAHSHSQPENIFPDAPKIFQPALFSMWNKYLRWVYGKAESLIYPTEMAHDILHNLGDANQPSTVISNGIDLKEFKTMDLGNFNERYNIPDNKIKLLFVGRLFPEKSVDTIIKAMPHIIKKHKNVHLMLVGGGHLRQKLENLVRTLGLTKHITFLGLVSDEDKILAYNASDIFILPSLAELEGMVVLEAMACGKPIIISDAKMSASRFFVDGNGFLFKTEDHLDLAHQISKLIADPILRKKLGEVSLKNSKNFNIQHSVDMLEEVYYSSITIK</sequence>
<accession>A0A1F6YUR3</accession>
<protein>
    <recommendedName>
        <fullName evidence="5">Glycosyltransferase subfamily 4-like N-terminal domain-containing protein</fullName>
    </recommendedName>
</protein>
<dbReference type="PANTHER" id="PTHR45947:SF3">
    <property type="entry name" value="SULFOQUINOVOSYL TRANSFERASE SQD2"/>
    <property type="match status" value="1"/>
</dbReference>
<evidence type="ECO:0008006" key="5">
    <source>
        <dbReference type="Google" id="ProtNLM"/>
    </source>
</evidence>
<dbReference type="InterPro" id="IPR001296">
    <property type="entry name" value="Glyco_trans_1"/>
</dbReference>
<dbReference type="GO" id="GO:0016757">
    <property type="term" value="F:glycosyltransferase activity"/>
    <property type="evidence" value="ECO:0007669"/>
    <property type="project" value="InterPro"/>
</dbReference>
<evidence type="ECO:0000313" key="4">
    <source>
        <dbReference type="Proteomes" id="UP000178975"/>
    </source>
</evidence>
<dbReference type="Gene3D" id="3.40.50.2000">
    <property type="entry name" value="Glycogen Phosphorylase B"/>
    <property type="match status" value="2"/>
</dbReference>
<dbReference type="PANTHER" id="PTHR45947">
    <property type="entry name" value="SULFOQUINOVOSYL TRANSFERASE SQD2"/>
    <property type="match status" value="1"/>
</dbReference>
<evidence type="ECO:0000313" key="3">
    <source>
        <dbReference type="EMBL" id="OGJ10131.1"/>
    </source>
</evidence>
<feature type="domain" description="Glycosyltransferase subfamily 4-like N-terminal" evidence="2">
    <location>
        <begin position="28"/>
        <end position="195"/>
    </location>
</feature>